<name>A2FYR0_TRIV3</name>
<dbReference type="KEGG" id="tva:4747633"/>
<dbReference type="Proteomes" id="UP000001542">
    <property type="component" value="Unassembled WGS sequence"/>
</dbReference>
<evidence type="ECO:0000313" key="1">
    <source>
        <dbReference type="EMBL" id="EAX89956.1"/>
    </source>
</evidence>
<organism evidence="1 2">
    <name type="scientific">Trichomonas vaginalis (strain ATCC PRA-98 / G3)</name>
    <dbReference type="NCBI Taxonomy" id="412133"/>
    <lineage>
        <taxon>Eukaryota</taxon>
        <taxon>Metamonada</taxon>
        <taxon>Parabasalia</taxon>
        <taxon>Trichomonadida</taxon>
        <taxon>Trichomonadidae</taxon>
        <taxon>Trichomonas</taxon>
    </lineage>
</organism>
<dbReference type="InParanoid" id="A2FYR0"/>
<gene>
    <name evidence="1" type="ORF">TVAG_124360</name>
</gene>
<reference evidence="1" key="2">
    <citation type="journal article" date="2007" name="Science">
        <title>Draft genome sequence of the sexually transmitted pathogen Trichomonas vaginalis.</title>
        <authorList>
            <person name="Carlton J.M."/>
            <person name="Hirt R.P."/>
            <person name="Silva J.C."/>
            <person name="Delcher A.L."/>
            <person name="Schatz M."/>
            <person name="Zhao Q."/>
            <person name="Wortman J.R."/>
            <person name="Bidwell S.L."/>
            <person name="Alsmark U.C.M."/>
            <person name="Besteiro S."/>
            <person name="Sicheritz-Ponten T."/>
            <person name="Noel C.J."/>
            <person name="Dacks J.B."/>
            <person name="Foster P.G."/>
            <person name="Simillion C."/>
            <person name="Van de Peer Y."/>
            <person name="Miranda-Saavedra D."/>
            <person name="Barton G.J."/>
            <person name="Westrop G.D."/>
            <person name="Mueller S."/>
            <person name="Dessi D."/>
            <person name="Fiori P.L."/>
            <person name="Ren Q."/>
            <person name="Paulsen I."/>
            <person name="Zhang H."/>
            <person name="Bastida-Corcuera F.D."/>
            <person name="Simoes-Barbosa A."/>
            <person name="Brown M.T."/>
            <person name="Hayes R.D."/>
            <person name="Mukherjee M."/>
            <person name="Okumura C.Y."/>
            <person name="Schneider R."/>
            <person name="Smith A.J."/>
            <person name="Vanacova S."/>
            <person name="Villalvazo M."/>
            <person name="Haas B.J."/>
            <person name="Pertea M."/>
            <person name="Feldblyum T.V."/>
            <person name="Utterback T.R."/>
            <person name="Shu C.L."/>
            <person name="Osoegawa K."/>
            <person name="de Jong P.J."/>
            <person name="Hrdy I."/>
            <person name="Horvathova L."/>
            <person name="Zubacova Z."/>
            <person name="Dolezal P."/>
            <person name="Malik S.B."/>
            <person name="Logsdon J.M. Jr."/>
            <person name="Henze K."/>
            <person name="Gupta A."/>
            <person name="Wang C.C."/>
            <person name="Dunne R.L."/>
            <person name="Upcroft J.A."/>
            <person name="Upcroft P."/>
            <person name="White O."/>
            <person name="Salzberg S.L."/>
            <person name="Tang P."/>
            <person name="Chiu C.-H."/>
            <person name="Lee Y.-S."/>
            <person name="Embley T.M."/>
            <person name="Coombs G.H."/>
            <person name="Mottram J.C."/>
            <person name="Tachezy J."/>
            <person name="Fraser-Liggett C.M."/>
            <person name="Johnson P.J."/>
        </authorList>
    </citation>
    <scope>NUCLEOTIDE SEQUENCE [LARGE SCALE GENOMIC DNA]</scope>
    <source>
        <strain evidence="1">G3</strain>
    </source>
</reference>
<sequence length="455" mass="53158">MNSTVFIDSYEPVLEQLHKMSLEEEMNQEHAVYLVKILNRCLKRNPEADFPHNIFKQDDLVLLLDFCLNEKYIDTDFHKALYRTIYNVIMENPRYNRSSFIPLLIDRFDHFCKLFDSIPPNSSNMITKIGIFNLMSSLMHENSESFAHVYEKFNLDMAYELFQNFPCFCSYLYNLVKNPSIEYDAMPQIVSSIINHAISIIPKISISSKEDTMKRDRTISKDLRKMNDCLLALNSCTRFPEIFFEVFQGIDIYDKYINNIMQYKDAFSNVIKLSKSILQIKSDFDYEISIYGIVFMISYILEQLYNLYKWVNIAEDGIYLLTLLSERKIYNKQIDSICNQMILNKLLQDSIEIGCQQQYLQLLCNLAKDDINYTMVTDESSLKIAINFLGDDNPVFALEFILMRVQKSVSQNNFEDSLDVLDVSEKESIIELVESEDEKISILAQNLSDLIASYA</sequence>
<proteinExistence type="predicted"/>
<dbReference type="EMBL" id="DS114150">
    <property type="protein sequence ID" value="EAX89956.1"/>
    <property type="molecule type" value="Genomic_DNA"/>
</dbReference>
<dbReference type="AlphaFoldDB" id="A2FYR0"/>
<protein>
    <submittedName>
        <fullName evidence="1">Uncharacterized protein</fullName>
    </submittedName>
</protein>
<dbReference type="RefSeq" id="XP_001302886.1">
    <property type="nucleotide sequence ID" value="XM_001302885.1"/>
</dbReference>
<accession>A2FYR0</accession>
<keyword evidence="2" id="KW-1185">Reference proteome</keyword>
<dbReference type="VEuPathDB" id="TrichDB:TVAGG3_0597170"/>
<reference evidence="1" key="1">
    <citation type="submission" date="2006-10" db="EMBL/GenBank/DDBJ databases">
        <authorList>
            <person name="Amadeo P."/>
            <person name="Zhao Q."/>
            <person name="Wortman J."/>
            <person name="Fraser-Liggett C."/>
            <person name="Carlton J."/>
        </authorList>
    </citation>
    <scope>NUCLEOTIDE SEQUENCE</scope>
    <source>
        <strain evidence="1">G3</strain>
    </source>
</reference>
<evidence type="ECO:0000313" key="2">
    <source>
        <dbReference type="Proteomes" id="UP000001542"/>
    </source>
</evidence>
<dbReference type="VEuPathDB" id="TrichDB:TVAG_124360"/>